<dbReference type="InterPro" id="IPR019557">
    <property type="entry name" value="AminoTfrase-like_pln_mobile"/>
</dbReference>
<gene>
    <name evidence="2" type="ORF">Ahy_A04g017917</name>
</gene>
<dbReference type="Pfam" id="PF10536">
    <property type="entry name" value="PMD"/>
    <property type="match status" value="1"/>
</dbReference>
<dbReference type="PANTHER" id="PTHR46033">
    <property type="entry name" value="PROTEIN MAIN-LIKE 2"/>
    <property type="match status" value="1"/>
</dbReference>
<comment type="caution">
    <text evidence="2">The sequence shown here is derived from an EMBL/GenBank/DDBJ whole genome shotgun (WGS) entry which is preliminary data.</text>
</comment>
<evidence type="ECO:0000259" key="1">
    <source>
        <dbReference type="Pfam" id="PF10536"/>
    </source>
</evidence>
<dbReference type="Proteomes" id="UP000289738">
    <property type="component" value="Chromosome A04"/>
</dbReference>
<dbReference type="GO" id="GO:0010073">
    <property type="term" value="P:meristem maintenance"/>
    <property type="evidence" value="ECO:0007669"/>
    <property type="project" value="InterPro"/>
</dbReference>
<evidence type="ECO:0000313" key="3">
    <source>
        <dbReference type="Proteomes" id="UP000289738"/>
    </source>
</evidence>
<dbReference type="InterPro" id="IPR044824">
    <property type="entry name" value="MAIN-like"/>
</dbReference>
<accession>A0A445DCF2</accession>
<protein>
    <recommendedName>
        <fullName evidence="1">Aminotransferase-like plant mobile domain-containing protein</fullName>
    </recommendedName>
</protein>
<feature type="domain" description="Aminotransferase-like plant mobile" evidence="1">
    <location>
        <begin position="11"/>
        <end position="105"/>
    </location>
</feature>
<dbReference type="AlphaFoldDB" id="A0A445DCF2"/>
<name>A0A445DCF2_ARAHY</name>
<evidence type="ECO:0000313" key="2">
    <source>
        <dbReference type="EMBL" id="RYR60851.1"/>
    </source>
</evidence>
<dbReference type="EMBL" id="SDMP01000004">
    <property type="protein sequence ID" value="RYR60851.1"/>
    <property type="molecule type" value="Genomic_DNA"/>
</dbReference>
<keyword evidence="3" id="KW-1185">Reference proteome</keyword>
<dbReference type="PANTHER" id="PTHR46033:SF1">
    <property type="entry name" value="PROTEIN MAIN-LIKE 2"/>
    <property type="match status" value="1"/>
</dbReference>
<organism evidence="2 3">
    <name type="scientific">Arachis hypogaea</name>
    <name type="common">Peanut</name>
    <dbReference type="NCBI Taxonomy" id="3818"/>
    <lineage>
        <taxon>Eukaryota</taxon>
        <taxon>Viridiplantae</taxon>
        <taxon>Streptophyta</taxon>
        <taxon>Embryophyta</taxon>
        <taxon>Tracheophyta</taxon>
        <taxon>Spermatophyta</taxon>
        <taxon>Magnoliopsida</taxon>
        <taxon>eudicotyledons</taxon>
        <taxon>Gunneridae</taxon>
        <taxon>Pentapetalae</taxon>
        <taxon>rosids</taxon>
        <taxon>fabids</taxon>
        <taxon>Fabales</taxon>
        <taxon>Fabaceae</taxon>
        <taxon>Papilionoideae</taxon>
        <taxon>50 kb inversion clade</taxon>
        <taxon>dalbergioids sensu lato</taxon>
        <taxon>Dalbergieae</taxon>
        <taxon>Pterocarpus clade</taxon>
        <taxon>Arachis</taxon>
    </lineage>
</organism>
<reference evidence="2 3" key="1">
    <citation type="submission" date="2019-01" db="EMBL/GenBank/DDBJ databases">
        <title>Sequencing of cultivated peanut Arachis hypogaea provides insights into genome evolution and oil improvement.</title>
        <authorList>
            <person name="Chen X."/>
        </authorList>
    </citation>
    <scope>NUCLEOTIDE SEQUENCE [LARGE SCALE GENOMIC DNA]</scope>
    <source>
        <strain evidence="3">cv. Fuhuasheng</strain>
        <tissue evidence="2">Leaves</tissue>
    </source>
</reference>
<proteinExistence type="predicted"/>
<sequence>MHCRSRIFVFENSLITTFVEHWRPKTSTFHMSWGECTITLHDVAYHLGLCTNRESVGSCFYDFHTWYGTKAWELVQRLLRARPPPVQQQRTQRNESFSLKLTWLRDPVYQPSPINPIAVYQPSHRCLRRHVEGWTNPVPSSSSWCSAATIIHVHSSVLSSSVKLKADGDAEGSSTLHGTSILLPVPHLWSAFLALCSALVVLLELKVA</sequence>